<gene>
    <name evidence="2" type="ORF">SAMN06295912_1347</name>
</gene>
<evidence type="ECO:0000313" key="3">
    <source>
        <dbReference type="Proteomes" id="UP000198281"/>
    </source>
</evidence>
<accession>A0A239JF53</accession>
<reference evidence="3" key="1">
    <citation type="submission" date="2017-06" db="EMBL/GenBank/DDBJ databases">
        <authorList>
            <person name="Varghese N."/>
            <person name="Submissions S."/>
        </authorList>
    </citation>
    <scope>NUCLEOTIDE SEQUENCE [LARGE SCALE GENOMIC DNA]</scope>
    <source>
        <strain evidence="3">LNB2</strain>
    </source>
</reference>
<dbReference type="RefSeq" id="WP_089220979.1">
    <property type="nucleotide sequence ID" value="NZ_FZOS01000034.1"/>
</dbReference>
<dbReference type="OrthoDB" id="7211154at2"/>
<protein>
    <recommendedName>
        <fullName evidence="4">Helix-hairpin-helix motif-containing protein</fullName>
    </recommendedName>
</protein>
<feature type="chain" id="PRO_5012241145" description="Helix-hairpin-helix motif-containing protein" evidence="1">
    <location>
        <begin position="24"/>
        <end position="101"/>
    </location>
</feature>
<sequence length="101" mass="10453">MKFLHFALLAAVPLGLNAGVAMAAPATAAARLNTTIPLETLVANPAAKAIVDRELPGLTSHGMFDTFKRFSLDDLKPMAGGEITDAKLAAINTALAKLPAK</sequence>
<keyword evidence="3" id="KW-1185">Reference proteome</keyword>
<feature type="signal peptide" evidence="1">
    <location>
        <begin position="1"/>
        <end position="23"/>
    </location>
</feature>
<proteinExistence type="predicted"/>
<evidence type="ECO:0000313" key="2">
    <source>
        <dbReference type="EMBL" id="SNT04450.1"/>
    </source>
</evidence>
<evidence type="ECO:0008006" key="4">
    <source>
        <dbReference type="Google" id="ProtNLM"/>
    </source>
</evidence>
<keyword evidence="1" id="KW-0732">Signal</keyword>
<evidence type="ECO:0000256" key="1">
    <source>
        <dbReference type="SAM" id="SignalP"/>
    </source>
</evidence>
<dbReference type="EMBL" id="FZOS01000034">
    <property type="protein sequence ID" value="SNT04450.1"/>
    <property type="molecule type" value="Genomic_DNA"/>
</dbReference>
<name>A0A239JF53_9SPHN</name>
<dbReference type="Proteomes" id="UP000198281">
    <property type="component" value="Unassembled WGS sequence"/>
</dbReference>
<organism evidence="2 3">
    <name type="scientific">Edaphosphingomonas laterariae</name>
    <dbReference type="NCBI Taxonomy" id="861865"/>
    <lineage>
        <taxon>Bacteria</taxon>
        <taxon>Pseudomonadati</taxon>
        <taxon>Pseudomonadota</taxon>
        <taxon>Alphaproteobacteria</taxon>
        <taxon>Sphingomonadales</taxon>
        <taxon>Rhizorhabdaceae</taxon>
        <taxon>Edaphosphingomonas</taxon>
    </lineage>
</organism>
<dbReference type="AlphaFoldDB" id="A0A239JF53"/>